<sequence length="245" mass="25235">MHGQDVAVEEEIYELGEILNLAGSACQVSEGAGGLEERVAPAVRDAAHRSITNAAAHSAAGSAADHLASHPWRAAYRRNSNPVRTYSESIKAVESATRSVIQPDHPKAALGTMLGKFKGTRHKFTFTIPTGAGDPIAPAEAVMRALWDGQTSRHGGQTPASTETLESARAGVHLAATLVQWFVSGADMQVGTFIRRGAGATGIGSGSLHATGGVGSAGAPHVSARGANSWDIVSAMALLTGHISM</sequence>
<evidence type="ECO:0000313" key="1">
    <source>
        <dbReference type="EMBL" id="MFI9122343.1"/>
    </source>
</evidence>
<dbReference type="EMBL" id="JBITYT010000011">
    <property type="protein sequence ID" value="MFI9122343.1"/>
    <property type="molecule type" value="Genomic_DNA"/>
</dbReference>
<dbReference type="Proteomes" id="UP001614391">
    <property type="component" value="Unassembled WGS sequence"/>
</dbReference>
<evidence type="ECO:0000313" key="2">
    <source>
        <dbReference type="Proteomes" id="UP001614391"/>
    </source>
</evidence>
<proteinExistence type="predicted"/>
<organism evidence="1 2">
    <name type="scientific">Streptomyces bikiniensis</name>
    <dbReference type="NCBI Taxonomy" id="1896"/>
    <lineage>
        <taxon>Bacteria</taxon>
        <taxon>Bacillati</taxon>
        <taxon>Actinomycetota</taxon>
        <taxon>Actinomycetes</taxon>
        <taxon>Kitasatosporales</taxon>
        <taxon>Streptomycetaceae</taxon>
        <taxon>Streptomyces</taxon>
    </lineage>
</organism>
<accession>A0ABW8CXN1</accession>
<dbReference type="RefSeq" id="WP_399618113.1">
    <property type="nucleotide sequence ID" value="NZ_JBITYT010000011.1"/>
</dbReference>
<gene>
    <name evidence="1" type="ORF">ACIGW0_23605</name>
</gene>
<protein>
    <submittedName>
        <fullName evidence="1">Uncharacterized protein</fullName>
    </submittedName>
</protein>
<comment type="caution">
    <text evidence="1">The sequence shown here is derived from an EMBL/GenBank/DDBJ whole genome shotgun (WGS) entry which is preliminary data.</text>
</comment>
<keyword evidence="2" id="KW-1185">Reference proteome</keyword>
<name>A0ABW8CXN1_STRBI</name>
<reference evidence="1 2" key="1">
    <citation type="submission" date="2024-10" db="EMBL/GenBank/DDBJ databases">
        <title>The Natural Products Discovery Center: Release of the First 8490 Sequenced Strains for Exploring Actinobacteria Biosynthetic Diversity.</title>
        <authorList>
            <person name="Kalkreuter E."/>
            <person name="Kautsar S.A."/>
            <person name="Yang D."/>
            <person name="Bader C.D."/>
            <person name="Teijaro C.N."/>
            <person name="Fluegel L."/>
            <person name="Davis C.M."/>
            <person name="Simpson J.R."/>
            <person name="Lauterbach L."/>
            <person name="Steele A.D."/>
            <person name="Gui C."/>
            <person name="Meng S."/>
            <person name="Li G."/>
            <person name="Viehrig K."/>
            <person name="Ye F."/>
            <person name="Su P."/>
            <person name="Kiefer A.F."/>
            <person name="Nichols A."/>
            <person name="Cepeda A.J."/>
            <person name="Yan W."/>
            <person name="Fan B."/>
            <person name="Jiang Y."/>
            <person name="Adhikari A."/>
            <person name="Zheng C.-J."/>
            <person name="Schuster L."/>
            <person name="Cowan T.M."/>
            <person name="Smanski M.J."/>
            <person name="Chevrette M.G."/>
            <person name="De Carvalho L.P.S."/>
            <person name="Shen B."/>
        </authorList>
    </citation>
    <scope>NUCLEOTIDE SEQUENCE [LARGE SCALE GENOMIC DNA]</scope>
    <source>
        <strain evidence="1 2">NPDC053346</strain>
    </source>
</reference>